<comment type="caution">
    <text evidence="2">The sequence shown here is derived from an EMBL/GenBank/DDBJ whole genome shotgun (WGS) entry which is preliminary data.</text>
</comment>
<feature type="transmembrane region" description="Helical" evidence="1">
    <location>
        <begin position="6"/>
        <end position="27"/>
    </location>
</feature>
<reference evidence="2" key="1">
    <citation type="submission" date="2020-02" db="EMBL/GenBank/DDBJ databases">
        <title>Flavobacterium sp. genome.</title>
        <authorList>
            <person name="Jung H.S."/>
            <person name="Baek J.H."/>
            <person name="Jeon C.O."/>
        </authorList>
    </citation>
    <scope>NUCLEOTIDE SEQUENCE</scope>
    <source>
        <strain evidence="2">SE-s28</strain>
    </source>
</reference>
<organism evidence="2 3">
    <name type="scientific">Flavobacterium silvaticum</name>
    <dbReference type="NCBI Taxonomy" id="1852020"/>
    <lineage>
        <taxon>Bacteria</taxon>
        <taxon>Pseudomonadati</taxon>
        <taxon>Bacteroidota</taxon>
        <taxon>Flavobacteriia</taxon>
        <taxon>Flavobacteriales</taxon>
        <taxon>Flavobacteriaceae</taxon>
        <taxon>Flavobacterium</taxon>
    </lineage>
</organism>
<keyword evidence="1" id="KW-1133">Transmembrane helix</keyword>
<evidence type="ECO:0000313" key="2">
    <source>
        <dbReference type="EMBL" id="NMH29630.1"/>
    </source>
</evidence>
<keyword evidence="1" id="KW-0812">Transmembrane</keyword>
<dbReference type="Proteomes" id="UP000712080">
    <property type="component" value="Unassembled WGS sequence"/>
</dbReference>
<keyword evidence="3" id="KW-1185">Reference proteome</keyword>
<protein>
    <submittedName>
        <fullName evidence="2">Uncharacterized protein</fullName>
    </submittedName>
</protein>
<gene>
    <name evidence="2" type="ORF">G6047_16440</name>
</gene>
<proteinExistence type="predicted"/>
<dbReference type="EMBL" id="JAAMPU010000108">
    <property type="protein sequence ID" value="NMH29630.1"/>
    <property type="molecule type" value="Genomic_DNA"/>
</dbReference>
<dbReference type="RefSeq" id="WP_169528710.1">
    <property type="nucleotide sequence ID" value="NZ_JAAMPU010000108.1"/>
</dbReference>
<keyword evidence="1" id="KW-0472">Membrane</keyword>
<feature type="transmembrane region" description="Helical" evidence="1">
    <location>
        <begin position="89"/>
        <end position="107"/>
    </location>
</feature>
<feature type="transmembrane region" description="Helical" evidence="1">
    <location>
        <begin position="48"/>
        <end position="69"/>
    </location>
</feature>
<name>A0A972FXU7_9FLAO</name>
<evidence type="ECO:0000256" key="1">
    <source>
        <dbReference type="SAM" id="Phobius"/>
    </source>
</evidence>
<dbReference type="AlphaFoldDB" id="A0A972FXU7"/>
<sequence length="117" mass="13398">MDYNLIGYFLYLVITAFIILWVGHICYKNGNVFVAQLIPGHEDLCIRVNKILLAGYYLLNIGYCLITLVQWDTLQTLPDLIETVALKSAMIISIISILHYINIYVITHHTDKILNSL</sequence>
<evidence type="ECO:0000313" key="3">
    <source>
        <dbReference type="Proteomes" id="UP000712080"/>
    </source>
</evidence>
<accession>A0A972FXU7</accession>